<keyword evidence="2" id="KW-0548">Nucleotidyltransferase</keyword>
<evidence type="ECO:0000259" key="5">
    <source>
        <dbReference type="Pfam" id="PF26305"/>
    </source>
</evidence>
<keyword evidence="3" id="KW-0547">Nucleotide-binding</keyword>
<evidence type="ECO:0000256" key="3">
    <source>
        <dbReference type="ARBA" id="ARBA00022741"/>
    </source>
</evidence>
<dbReference type="InterPro" id="IPR058909">
    <property type="entry name" value="CD_NTase_C"/>
</dbReference>
<keyword evidence="7" id="KW-1185">Reference proteome</keyword>
<proteinExistence type="predicted"/>
<dbReference type="RefSeq" id="WP_051726412.1">
    <property type="nucleotide sequence ID" value="NZ_JBHEZZ010000023.1"/>
</dbReference>
<organism evidence="6 7">
    <name type="scientific">Streptacidiphilus cavernicola</name>
    <dbReference type="NCBI Taxonomy" id="3342716"/>
    <lineage>
        <taxon>Bacteria</taxon>
        <taxon>Bacillati</taxon>
        <taxon>Actinomycetota</taxon>
        <taxon>Actinomycetes</taxon>
        <taxon>Kitasatosporales</taxon>
        <taxon>Streptomycetaceae</taxon>
        <taxon>Streptacidiphilus</taxon>
    </lineage>
</organism>
<sequence length="305" mass="34239">MGRQLTEVERIILLQKWIAAPTQAEADRLERAQRMVNGAVRAHPAFAGLDLTVKGKGSYANNTNVRFDADVDVKVQLNRPHYRGFGMLGFWPWAIDNAEASQGPWTPARFREELGLALKACFNDVDANHNVAFYVPPVPGSRPSADVVPCFAFRQYRDFGGSSFDEGSVVFTRDGGRVINWPEQQLANGIAKNNRTKRRYKFAVRALKQVENAVAADGLITALPSYFSECLIYNVPDSVLLADSLDTALHGALAHLRRDLNWWSGGWRDQLEPNEMKKVFGEGQKWTIQDGRQLIEAAFYYLNYG</sequence>
<protein>
    <recommendedName>
        <fullName evidence="5">cGAS/DncV-like nucleotidyltransferase C-terminal helical domain-containing protein</fullName>
    </recommendedName>
</protein>
<evidence type="ECO:0000256" key="2">
    <source>
        <dbReference type="ARBA" id="ARBA00022695"/>
    </source>
</evidence>
<evidence type="ECO:0000313" key="6">
    <source>
        <dbReference type="EMBL" id="MFC1405796.1"/>
    </source>
</evidence>
<feature type="domain" description="cGAS/DncV-like nucleotidyltransferase C-terminal helical" evidence="5">
    <location>
        <begin position="187"/>
        <end position="303"/>
    </location>
</feature>
<dbReference type="EMBL" id="JBHEZZ010000023">
    <property type="protein sequence ID" value="MFC1405796.1"/>
    <property type="molecule type" value="Genomic_DNA"/>
</dbReference>
<dbReference type="Pfam" id="PF26305">
    <property type="entry name" value="CD_NTase_C"/>
    <property type="match status" value="1"/>
</dbReference>
<name>A0ABV6UWE8_9ACTN</name>
<accession>A0ABV6UWE8</accession>
<keyword evidence="1" id="KW-0808">Transferase</keyword>
<comment type="caution">
    <text evidence="6">The sequence shown here is derived from an EMBL/GenBank/DDBJ whole genome shotgun (WGS) entry which is preliminary data.</text>
</comment>
<dbReference type="Proteomes" id="UP001592528">
    <property type="component" value="Unassembled WGS sequence"/>
</dbReference>
<evidence type="ECO:0000256" key="1">
    <source>
        <dbReference type="ARBA" id="ARBA00022679"/>
    </source>
</evidence>
<evidence type="ECO:0000313" key="7">
    <source>
        <dbReference type="Proteomes" id="UP001592528"/>
    </source>
</evidence>
<evidence type="ECO:0000256" key="4">
    <source>
        <dbReference type="ARBA" id="ARBA00023118"/>
    </source>
</evidence>
<gene>
    <name evidence="6" type="ORF">ACEZDJ_31350</name>
</gene>
<keyword evidence="4" id="KW-0051">Antiviral defense</keyword>
<reference evidence="6 7" key="1">
    <citation type="submission" date="2024-09" db="EMBL/GenBank/DDBJ databases">
        <authorList>
            <person name="Lee S.D."/>
        </authorList>
    </citation>
    <scope>NUCLEOTIDE SEQUENCE [LARGE SCALE GENOMIC DNA]</scope>
    <source>
        <strain evidence="6 7">N1-5</strain>
    </source>
</reference>